<evidence type="ECO:0000256" key="3">
    <source>
        <dbReference type="ARBA" id="ARBA00005712"/>
    </source>
</evidence>
<accession>A0ABR5SBP5</accession>
<name>A0ABR5SBP5_9BACT</name>
<evidence type="ECO:0000256" key="6">
    <source>
        <dbReference type="ARBA" id="ARBA00023136"/>
    </source>
</evidence>
<evidence type="ECO:0000256" key="4">
    <source>
        <dbReference type="ARBA" id="ARBA00022448"/>
    </source>
</evidence>
<comment type="subcellular location">
    <subcellularLocation>
        <location evidence="2">Endomembrane system</location>
        <topology evidence="2">Peripheral membrane protein</topology>
    </subcellularLocation>
</comment>
<dbReference type="InterPro" id="IPR036771">
    <property type="entry name" value="ATPsynth_dsu/esu_N"/>
</dbReference>
<comment type="function">
    <text evidence="1">Produces ATP from ADP in the presence of a proton gradient across the membrane.</text>
</comment>
<keyword evidence="12" id="KW-1185">Reference proteome</keyword>
<dbReference type="Gene3D" id="2.60.15.10">
    <property type="entry name" value="F0F1 ATP synthase delta/epsilon subunit, N-terminal"/>
    <property type="match status" value="1"/>
</dbReference>
<evidence type="ECO:0000256" key="5">
    <source>
        <dbReference type="ARBA" id="ARBA00023065"/>
    </source>
</evidence>
<keyword evidence="7 9" id="KW-0139">CF(1)</keyword>
<comment type="similarity">
    <text evidence="3 9">Belongs to the ATPase epsilon chain family.</text>
</comment>
<organism evidence="11 12">
    <name type="scientific">Candidatus Magnetominusculus xianensis</name>
    <dbReference type="NCBI Taxonomy" id="1748249"/>
    <lineage>
        <taxon>Bacteria</taxon>
        <taxon>Pseudomonadati</taxon>
        <taxon>Nitrospirota</taxon>
        <taxon>Nitrospiria</taxon>
        <taxon>Nitrospirales</taxon>
        <taxon>Nitrospiraceae</taxon>
        <taxon>Candidatus Magnetominusculus</taxon>
    </lineage>
</organism>
<dbReference type="NCBIfam" id="TIGR01216">
    <property type="entry name" value="ATP_synt_epsi"/>
    <property type="match status" value="1"/>
</dbReference>
<evidence type="ECO:0000256" key="2">
    <source>
        <dbReference type="ARBA" id="ARBA00004184"/>
    </source>
</evidence>
<dbReference type="PANTHER" id="PTHR13822">
    <property type="entry name" value="ATP SYNTHASE DELTA/EPSILON CHAIN"/>
    <property type="match status" value="1"/>
</dbReference>
<feature type="domain" description="ATP synthase F1 complex delta/epsilon subunit N-terminal" evidence="10">
    <location>
        <begin position="5"/>
        <end position="83"/>
    </location>
</feature>
<keyword evidence="8 9" id="KW-0066">ATP synthesis</keyword>
<dbReference type="CDD" id="cd12152">
    <property type="entry name" value="F1-ATPase_delta"/>
    <property type="match status" value="1"/>
</dbReference>
<gene>
    <name evidence="11" type="ORF">ASN18_2939</name>
</gene>
<evidence type="ECO:0000256" key="1">
    <source>
        <dbReference type="ARBA" id="ARBA00003543"/>
    </source>
</evidence>
<reference evidence="11 12" key="1">
    <citation type="submission" date="2015-11" db="EMBL/GenBank/DDBJ databases">
        <authorList>
            <person name="Lin W."/>
        </authorList>
    </citation>
    <scope>NUCLEOTIDE SEQUENCE [LARGE SCALE GENOMIC DNA]</scope>
    <source>
        <strain evidence="11 12">HCH-1</strain>
    </source>
</reference>
<dbReference type="PANTHER" id="PTHR13822:SF10">
    <property type="entry name" value="ATP SYNTHASE EPSILON CHAIN, CHLOROPLASTIC"/>
    <property type="match status" value="1"/>
</dbReference>
<dbReference type="EMBL" id="LNQR01000118">
    <property type="protein sequence ID" value="KWT78212.1"/>
    <property type="molecule type" value="Genomic_DNA"/>
</dbReference>
<proteinExistence type="inferred from homology"/>
<dbReference type="InterPro" id="IPR001469">
    <property type="entry name" value="ATP_synth_F1_dsu/esu"/>
</dbReference>
<evidence type="ECO:0000256" key="8">
    <source>
        <dbReference type="ARBA" id="ARBA00023310"/>
    </source>
</evidence>
<dbReference type="RefSeq" id="WP_085053555.1">
    <property type="nucleotide sequence ID" value="NZ_LNQR01000118.1"/>
</dbReference>
<evidence type="ECO:0000256" key="9">
    <source>
        <dbReference type="RuleBase" id="RU003656"/>
    </source>
</evidence>
<dbReference type="Pfam" id="PF02823">
    <property type="entry name" value="ATP-synt_DE_N"/>
    <property type="match status" value="1"/>
</dbReference>
<dbReference type="InterPro" id="IPR020546">
    <property type="entry name" value="ATP_synth_F1_dsu/esu_N"/>
</dbReference>
<comment type="caution">
    <text evidence="11">The sequence shown here is derived from an EMBL/GenBank/DDBJ whole genome shotgun (WGS) entry which is preliminary data.</text>
</comment>
<keyword evidence="5 9" id="KW-0406">Ion transport</keyword>
<sequence>MAEKLTLEIITPEGFSFTETVDELTAPGTLGEFGVLPGHTGFMTSLETGVITYKIGSTSKHITVKSAYAQVANDHILVLADSAEIKG</sequence>
<evidence type="ECO:0000259" key="10">
    <source>
        <dbReference type="Pfam" id="PF02823"/>
    </source>
</evidence>
<keyword evidence="6" id="KW-0472">Membrane</keyword>
<dbReference type="Proteomes" id="UP000060487">
    <property type="component" value="Unassembled WGS sequence"/>
</dbReference>
<evidence type="ECO:0000256" key="7">
    <source>
        <dbReference type="ARBA" id="ARBA00023196"/>
    </source>
</evidence>
<keyword evidence="4 9" id="KW-0813">Transport</keyword>
<comment type="subunit">
    <text evidence="9">F-type ATPases have 2 components, CF(1) - the catalytic core - and CF(0) - the membrane proton channel. CF(1) has five subunits: alpha(3), beta(3), gamma(1), delta(1), epsilon(1). CF(0) has three main subunits: a, b and c.</text>
</comment>
<protein>
    <submittedName>
        <fullName evidence="11">ATP synthase F0F1 subunit epsilon</fullName>
    </submittedName>
</protein>
<evidence type="ECO:0000313" key="12">
    <source>
        <dbReference type="Proteomes" id="UP000060487"/>
    </source>
</evidence>
<dbReference type="SUPFAM" id="SSF51344">
    <property type="entry name" value="Epsilon subunit of F1F0-ATP synthase N-terminal domain"/>
    <property type="match status" value="1"/>
</dbReference>
<evidence type="ECO:0000313" key="11">
    <source>
        <dbReference type="EMBL" id="KWT78212.1"/>
    </source>
</evidence>